<feature type="region of interest" description="Disordered" evidence="1">
    <location>
        <begin position="478"/>
        <end position="503"/>
    </location>
</feature>
<gene>
    <name evidence="3" type="ORF">L3Y34_003566</name>
</gene>
<proteinExistence type="predicted"/>
<dbReference type="EMBL" id="CP090894">
    <property type="protein sequence ID" value="ULT94179.1"/>
    <property type="molecule type" value="Genomic_DNA"/>
</dbReference>
<reference evidence="3 4" key="1">
    <citation type="submission" date="2022-05" db="EMBL/GenBank/DDBJ databases">
        <title>Chromosome-level reference genomes for two strains of Caenorhabditis briggsae: an improved platform for comparative genomics.</title>
        <authorList>
            <person name="Stevens L."/>
            <person name="Andersen E.C."/>
        </authorList>
    </citation>
    <scope>NUCLEOTIDE SEQUENCE [LARGE SCALE GENOMIC DNA]</scope>
    <source>
        <strain evidence="3">QX1410_ONT</strain>
        <tissue evidence="3">Whole-organism</tissue>
    </source>
</reference>
<dbReference type="Pfam" id="PF12762">
    <property type="entry name" value="DDE_Tnp_IS1595"/>
    <property type="match status" value="1"/>
</dbReference>
<name>A0AAE9A9R9_CAEBR</name>
<protein>
    <recommendedName>
        <fullName evidence="2">ISXO2-like transposase domain-containing protein</fullName>
    </recommendedName>
</protein>
<evidence type="ECO:0000313" key="4">
    <source>
        <dbReference type="Proteomes" id="UP000827892"/>
    </source>
</evidence>
<dbReference type="InterPro" id="IPR024445">
    <property type="entry name" value="Tnp_ISXO2-like"/>
</dbReference>
<dbReference type="Gene3D" id="3.40.50.300">
    <property type="entry name" value="P-loop containing nucleotide triphosphate hydrolases"/>
    <property type="match status" value="1"/>
</dbReference>
<dbReference type="Pfam" id="PF00406">
    <property type="entry name" value="ADK"/>
    <property type="match status" value="1"/>
</dbReference>
<dbReference type="InterPro" id="IPR027417">
    <property type="entry name" value="P-loop_NTPase"/>
</dbReference>
<dbReference type="AlphaFoldDB" id="A0AAE9A9R9"/>
<sequence length="553" mass="62740">MGCTPSRTDFQPDAHSDLFRPPAPIPVTIGSSVGRSLQSNQVSVGFIFGGPASRKGSIIEELTGSFNFVSISVEDIVFQYLPTRLSGTGTQIKDIQEALRNDDGILNIDWILEMISSRIAVLMSQRFIIDIVPTVSSILKAEGFRARTQSRSLEQFEMKHKIAFAIDVTVKDEQSLTRLNGEANGKDDDSKKINPELNQMMRSADDIDRGKIEKRIAEYHTAAEPFISYFRKSNRLISMTLTTEAVPNLVNTTRETLLKLGFTITRKDDHVICFTTENSHDEIDFPYYKLKVVNASELSRPSADLVAMFRVKQRDAATLLPIIRAHVKPGSMIVSDGWAAYGGIRTLQRAFTHRWVNHKNAQITAVYRYISSHGRHDDNFLVVVPSFQNQKTKVTSKPRINFMEKKKEVYLDEFIKNKQHDKPPKTRIRISVNSISSSRQTFLFFEPFPQSFACTISSIYREQKDNLYSRKNKANRATVDGVASSRKHRKGEVNRRNESQEVSSFQNEKLVQCLPNHVTMAFVPRIVSDPHRTLFFQTDSTPSIFFLPSSALF</sequence>
<evidence type="ECO:0000259" key="2">
    <source>
        <dbReference type="Pfam" id="PF12762"/>
    </source>
</evidence>
<dbReference type="PANTHER" id="PTHR47163">
    <property type="entry name" value="DDE_TNP_IS1595 DOMAIN-CONTAINING PROTEIN"/>
    <property type="match status" value="1"/>
</dbReference>
<dbReference type="InterPro" id="IPR053164">
    <property type="entry name" value="IS1016-like_transposase"/>
</dbReference>
<feature type="domain" description="ISXO2-like transposase" evidence="2">
    <location>
        <begin position="303"/>
        <end position="362"/>
    </location>
</feature>
<dbReference type="PANTHER" id="PTHR47163:SF3">
    <property type="entry name" value="PROTEIN CBG18017"/>
    <property type="match status" value="1"/>
</dbReference>
<accession>A0AAE9A9R9</accession>
<evidence type="ECO:0000256" key="1">
    <source>
        <dbReference type="SAM" id="MobiDB-lite"/>
    </source>
</evidence>
<evidence type="ECO:0000313" key="3">
    <source>
        <dbReference type="EMBL" id="ULT94179.1"/>
    </source>
</evidence>
<dbReference type="Proteomes" id="UP000827892">
    <property type="component" value="Chromosome IV"/>
</dbReference>
<feature type="region of interest" description="Disordered" evidence="1">
    <location>
        <begin position="1"/>
        <end position="21"/>
    </location>
</feature>
<dbReference type="SUPFAM" id="SSF52540">
    <property type="entry name" value="P-loop containing nucleoside triphosphate hydrolases"/>
    <property type="match status" value="1"/>
</dbReference>
<organism evidence="3 4">
    <name type="scientific">Caenorhabditis briggsae</name>
    <dbReference type="NCBI Taxonomy" id="6238"/>
    <lineage>
        <taxon>Eukaryota</taxon>
        <taxon>Metazoa</taxon>
        <taxon>Ecdysozoa</taxon>
        <taxon>Nematoda</taxon>
        <taxon>Chromadorea</taxon>
        <taxon>Rhabditida</taxon>
        <taxon>Rhabditina</taxon>
        <taxon>Rhabditomorpha</taxon>
        <taxon>Rhabditoidea</taxon>
        <taxon>Rhabditidae</taxon>
        <taxon>Peloderinae</taxon>
        <taxon>Caenorhabditis</taxon>
    </lineage>
</organism>